<dbReference type="PANTHER" id="PTHR32089:SF112">
    <property type="entry name" value="LYSOZYME-LIKE PROTEIN-RELATED"/>
    <property type="match status" value="1"/>
</dbReference>
<dbReference type="Gene3D" id="1.10.287.950">
    <property type="entry name" value="Methyl-accepting chemotaxis protein"/>
    <property type="match status" value="1"/>
</dbReference>
<dbReference type="CDD" id="cd18774">
    <property type="entry name" value="PDC2_HK_sensor"/>
    <property type="match status" value="1"/>
</dbReference>
<evidence type="ECO:0000256" key="1">
    <source>
        <dbReference type="ARBA" id="ARBA00023224"/>
    </source>
</evidence>
<dbReference type="PROSITE" id="PS50111">
    <property type="entry name" value="CHEMOTAXIS_TRANSDUC_2"/>
    <property type="match status" value="1"/>
</dbReference>
<dbReference type="GO" id="GO:0016020">
    <property type="term" value="C:membrane"/>
    <property type="evidence" value="ECO:0007669"/>
    <property type="project" value="InterPro"/>
</dbReference>
<reference evidence="7 8" key="1">
    <citation type="submission" date="2019-12" db="EMBL/GenBank/DDBJ databases">
        <title>Defluviitalea raffinosedens, isolated from a biogas fermenter, genome sequencing and characterization.</title>
        <authorList>
            <person name="Rettenmaier R."/>
            <person name="Schneider M."/>
            <person name="Neuhaus K."/>
            <person name="Liebl W."/>
            <person name="Zverlov V."/>
        </authorList>
    </citation>
    <scope>NUCLEOTIDE SEQUENCE [LARGE SCALE GENOMIC DNA]</scope>
    <source>
        <strain evidence="7 8">249c-K6</strain>
    </source>
</reference>
<dbReference type="InterPro" id="IPR004089">
    <property type="entry name" value="MCPsignal_dom"/>
</dbReference>
<feature type="transmembrane region" description="Helical" evidence="4">
    <location>
        <begin position="331"/>
        <end position="354"/>
    </location>
</feature>
<organism evidence="7 8">
    <name type="scientific">Defluviitalea raffinosedens</name>
    <dbReference type="NCBI Taxonomy" id="1450156"/>
    <lineage>
        <taxon>Bacteria</taxon>
        <taxon>Bacillati</taxon>
        <taxon>Bacillota</taxon>
        <taxon>Clostridia</taxon>
        <taxon>Lachnospirales</taxon>
        <taxon>Defluviitaleaceae</taxon>
        <taxon>Defluviitalea</taxon>
    </lineage>
</organism>
<dbReference type="Gene3D" id="3.30.450.20">
    <property type="entry name" value="PAS domain"/>
    <property type="match status" value="1"/>
</dbReference>
<feature type="domain" description="Methyl-accepting transducer" evidence="5">
    <location>
        <begin position="422"/>
        <end position="658"/>
    </location>
</feature>
<accession>A0A7C8LCN9</accession>
<dbReference type="InterPro" id="IPR003660">
    <property type="entry name" value="HAMP_dom"/>
</dbReference>
<evidence type="ECO:0000256" key="2">
    <source>
        <dbReference type="ARBA" id="ARBA00029447"/>
    </source>
</evidence>
<feature type="transmembrane region" description="Helical" evidence="4">
    <location>
        <begin position="48"/>
        <end position="69"/>
    </location>
</feature>
<dbReference type="SUPFAM" id="SSF58104">
    <property type="entry name" value="Methyl-accepting chemotaxis protein (MCP) signaling domain"/>
    <property type="match status" value="1"/>
</dbReference>
<comment type="similarity">
    <text evidence="2">Belongs to the methyl-accepting chemotaxis (MCP) protein family.</text>
</comment>
<dbReference type="CDD" id="cd06225">
    <property type="entry name" value="HAMP"/>
    <property type="match status" value="1"/>
</dbReference>
<evidence type="ECO:0000256" key="4">
    <source>
        <dbReference type="SAM" id="Phobius"/>
    </source>
</evidence>
<dbReference type="Pfam" id="PF00015">
    <property type="entry name" value="MCPsignal"/>
    <property type="match status" value="1"/>
</dbReference>
<dbReference type="AlphaFoldDB" id="A0A7C8LCN9"/>
<evidence type="ECO:0000256" key="3">
    <source>
        <dbReference type="PROSITE-ProRule" id="PRU00284"/>
    </source>
</evidence>
<sequence length="708" mass="79236">MRGKSMEKTMKPVLNFKPKFESAKGRQYNKWLKSLLGRIRNVGIAKKLIVSFMILSIIPLSVVGMFSYYNAENTVEGKVGFYSKQMIDQLILNIDYKIEEVERASMMLISNKEITKIIEQKKQDVMDYDQLQEINKVESTILSIVNTNSGISGIYIYKEDGTRIGAGSDSILYKGQNYDKQIEYYNMFKEILDNSQEEASWITGFNDSYQNIYFVRTMRSPQTMKEIGLIIISINSKYINSVLENMELDQNAQVYILNENQVIIGHLNQENLGIKNEDEFLTYIYGEESSGNITLNGDLISFATASNGWKAVTTEPIASLMSEMNSTRRGIVVIVVLCIILSVVVGSLISFSISKPLKHIMKLMSKAENGDLTVSSNINSKNEIGKLAQSFNKMIENIRNLINEVNYAVAQVEENADVMKTSSEKSAIAASQVSATISELAQGSTEQAKQTEHGYELMERLAKNINQVTKRIEMAMEMIGRTEVSRDHAAHTVGKLNEKSKIAVESTRAINEEIKKLDEEAKEIIKVIQVIEDISEQTNLLALNAAIEAARAGAAGKGFAVVADEIRKLALHSKDATGMISQIISRIQQEVKETVAMVETSDQIFEEQSRIVHETDNNFREMAASMGKVIEQIENINRAIIEIEGQKEETTKAIGYIAKIVEENAASIEEVTATSQEQASFSEHLSMLAGKLNQVIEGLKERVSRFEI</sequence>
<dbReference type="Gene3D" id="1.10.8.500">
    <property type="entry name" value="HAMP domain in histidine kinase"/>
    <property type="match status" value="1"/>
</dbReference>
<evidence type="ECO:0000313" key="7">
    <source>
        <dbReference type="EMBL" id="KAE9632931.1"/>
    </source>
</evidence>
<keyword evidence="8" id="KW-1185">Reference proteome</keyword>
<dbReference type="Proteomes" id="UP000483018">
    <property type="component" value="Unassembled WGS sequence"/>
</dbReference>
<dbReference type="SMART" id="SM00283">
    <property type="entry name" value="MA"/>
    <property type="match status" value="1"/>
</dbReference>
<dbReference type="EMBL" id="WSLF01000010">
    <property type="protein sequence ID" value="KAE9632931.1"/>
    <property type="molecule type" value="Genomic_DNA"/>
</dbReference>
<gene>
    <name evidence="7" type="ORF">GND95_10420</name>
</gene>
<keyword evidence="4" id="KW-0472">Membrane</keyword>
<dbReference type="SMART" id="SM00304">
    <property type="entry name" value="HAMP"/>
    <property type="match status" value="1"/>
</dbReference>
<dbReference type="PANTHER" id="PTHR32089">
    <property type="entry name" value="METHYL-ACCEPTING CHEMOTAXIS PROTEIN MCPB"/>
    <property type="match status" value="1"/>
</dbReference>
<proteinExistence type="inferred from homology"/>
<dbReference type="GO" id="GO:0007165">
    <property type="term" value="P:signal transduction"/>
    <property type="evidence" value="ECO:0007669"/>
    <property type="project" value="UniProtKB-KW"/>
</dbReference>
<evidence type="ECO:0000313" key="8">
    <source>
        <dbReference type="Proteomes" id="UP000483018"/>
    </source>
</evidence>
<comment type="caution">
    <text evidence="7">The sequence shown here is derived from an EMBL/GenBank/DDBJ whole genome shotgun (WGS) entry which is preliminary data.</text>
</comment>
<keyword evidence="4" id="KW-0812">Transmembrane</keyword>
<keyword evidence="4" id="KW-1133">Transmembrane helix</keyword>
<evidence type="ECO:0000259" key="5">
    <source>
        <dbReference type="PROSITE" id="PS50111"/>
    </source>
</evidence>
<protein>
    <submittedName>
        <fullName evidence="7">HAMP domain-containing protein</fullName>
    </submittedName>
</protein>
<dbReference type="Pfam" id="PF00672">
    <property type="entry name" value="HAMP"/>
    <property type="match status" value="1"/>
</dbReference>
<dbReference type="PROSITE" id="PS50885">
    <property type="entry name" value="HAMP"/>
    <property type="match status" value="1"/>
</dbReference>
<evidence type="ECO:0000259" key="6">
    <source>
        <dbReference type="PROSITE" id="PS50885"/>
    </source>
</evidence>
<keyword evidence="1 3" id="KW-0807">Transducer</keyword>
<feature type="domain" description="HAMP" evidence="6">
    <location>
        <begin position="351"/>
        <end position="403"/>
    </location>
</feature>
<name>A0A7C8LCN9_9FIRM</name>